<accession>A0A067LU13</accession>
<dbReference type="Pfam" id="PF04408">
    <property type="entry name" value="WHD_HA2"/>
    <property type="match status" value="1"/>
</dbReference>
<feature type="domain" description="Helicase C-terminal" evidence="9">
    <location>
        <begin position="236"/>
        <end position="411"/>
    </location>
</feature>
<dbReference type="SMART" id="SM00847">
    <property type="entry name" value="HA2"/>
    <property type="match status" value="1"/>
</dbReference>
<evidence type="ECO:0000259" key="9">
    <source>
        <dbReference type="PROSITE" id="PS51194"/>
    </source>
</evidence>
<proteinExistence type="predicted"/>
<dbReference type="InterPro" id="IPR001650">
    <property type="entry name" value="Helicase_C-like"/>
</dbReference>
<dbReference type="SMART" id="SM00487">
    <property type="entry name" value="DEXDc"/>
    <property type="match status" value="1"/>
</dbReference>
<dbReference type="GO" id="GO:0003725">
    <property type="term" value="F:double-stranded RNA binding"/>
    <property type="evidence" value="ECO:0007669"/>
    <property type="project" value="TreeGrafter"/>
</dbReference>
<name>A0A067LU13_BOTB1</name>
<dbReference type="GO" id="GO:1990904">
    <property type="term" value="C:ribonucleoprotein complex"/>
    <property type="evidence" value="ECO:0007669"/>
    <property type="project" value="UniProtKB-ARBA"/>
</dbReference>
<dbReference type="CDD" id="cd18791">
    <property type="entry name" value="SF2_C_RHA"/>
    <property type="match status" value="1"/>
</dbReference>
<dbReference type="PROSITE" id="PS00690">
    <property type="entry name" value="DEAH_ATP_HELICASE"/>
    <property type="match status" value="1"/>
</dbReference>
<reference evidence="11" key="1">
    <citation type="journal article" date="2014" name="Proc. Natl. Acad. Sci. U.S.A.">
        <title>Extensive sampling of basidiomycete genomes demonstrates inadequacy of the white-rot/brown-rot paradigm for wood decay fungi.</title>
        <authorList>
            <person name="Riley R."/>
            <person name="Salamov A.A."/>
            <person name="Brown D.W."/>
            <person name="Nagy L.G."/>
            <person name="Floudas D."/>
            <person name="Held B.W."/>
            <person name="Levasseur A."/>
            <person name="Lombard V."/>
            <person name="Morin E."/>
            <person name="Otillar R."/>
            <person name="Lindquist E.A."/>
            <person name="Sun H."/>
            <person name="LaButti K.M."/>
            <person name="Schmutz J."/>
            <person name="Jabbour D."/>
            <person name="Luo H."/>
            <person name="Baker S.E."/>
            <person name="Pisabarro A.G."/>
            <person name="Walton J.D."/>
            <person name="Blanchette R.A."/>
            <person name="Henrissat B."/>
            <person name="Martin F."/>
            <person name="Cullen D."/>
            <person name="Hibbett D.S."/>
            <person name="Grigoriev I.V."/>
        </authorList>
    </citation>
    <scope>NUCLEOTIDE SEQUENCE [LARGE SCALE GENOMIC DNA]</scope>
    <source>
        <strain evidence="11">FD-172 SS1</strain>
    </source>
</reference>
<dbReference type="GO" id="GO:0016787">
    <property type="term" value="F:hydrolase activity"/>
    <property type="evidence" value="ECO:0007669"/>
    <property type="project" value="UniProtKB-KW"/>
</dbReference>
<dbReference type="PANTHER" id="PTHR18934:SF118">
    <property type="entry name" value="ATP-DEPENDENT RNA HELICASE DHX33"/>
    <property type="match status" value="1"/>
</dbReference>
<dbReference type="GO" id="GO:0003724">
    <property type="term" value="F:RNA helicase activity"/>
    <property type="evidence" value="ECO:0007669"/>
    <property type="project" value="UniProtKB-EC"/>
</dbReference>
<dbReference type="PANTHER" id="PTHR18934">
    <property type="entry name" value="ATP-DEPENDENT RNA HELICASE"/>
    <property type="match status" value="1"/>
</dbReference>
<dbReference type="InterPro" id="IPR007502">
    <property type="entry name" value="Helicase-assoc_dom"/>
</dbReference>
<keyword evidence="2" id="KW-0547">Nucleotide-binding</keyword>
<keyword evidence="11" id="KW-1185">Reference proteome</keyword>
<organism evidence="10 11">
    <name type="scientific">Botryobasidium botryosum (strain FD-172 SS1)</name>
    <dbReference type="NCBI Taxonomy" id="930990"/>
    <lineage>
        <taxon>Eukaryota</taxon>
        <taxon>Fungi</taxon>
        <taxon>Dikarya</taxon>
        <taxon>Basidiomycota</taxon>
        <taxon>Agaricomycotina</taxon>
        <taxon>Agaricomycetes</taxon>
        <taxon>Cantharellales</taxon>
        <taxon>Botryobasidiaceae</taxon>
        <taxon>Botryobasidium</taxon>
    </lineage>
</organism>
<keyword evidence="3" id="KW-0378">Hydrolase</keyword>
<dbReference type="InterPro" id="IPR002464">
    <property type="entry name" value="DNA/RNA_helicase_DEAH_CS"/>
</dbReference>
<dbReference type="Gene3D" id="3.40.50.300">
    <property type="entry name" value="P-loop containing nucleotide triphosphate hydrolases"/>
    <property type="match status" value="2"/>
</dbReference>
<evidence type="ECO:0000259" key="8">
    <source>
        <dbReference type="PROSITE" id="PS51192"/>
    </source>
</evidence>
<evidence type="ECO:0000256" key="1">
    <source>
        <dbReference type="ARBA" id="ARBA00012552"/>
    </source>
</evidence>
<dbReference type="GO" id="GO:0005730">
    <property type="term" value="C:nucleolus"/>
    <property type="evidence" value="ECO:0007669"/>
    <property type="project" value="TreeGrafter"/>
</dbReference>
<dbReference type="HOGENOM" id="CLU_292860_0_0_1"/>
<sequence length="1039" mass="115951">MDDWEDEPHPNTPGTSKRARQKQKRKWSGLQGPDPELLEQRKQLPIWKEVPQFLHEAGLFSHGMIAVTQPRRIAATSLAARVSAEQRAPLGTLVGYSVRFDEKASENTKVKYMTDGMIVRELLNDPLLERYSVIVVDEAHERTLRTDMLLASLKSIQKRRNTKGRAKQTGGEVGKISEGKHNPLKVVIMSATLDAERFSKFFGGAKILFVQGRQHPVKIYYTEEPQPDYVESALQTLFQIHTQKETGDILIFLSGQEEIESLEHSINLYASQLSPTSPSILVCPMYAALSPHQQSLAFRPTPPNTRKCVIATNIAETSITIPGIRYVIDSGVSKEKSYQVPAKGFGIDTLVIKPISKSSAQQRTGRAGREGPGYCFRLYTEQAFRGFRSSSIPEIQRCNLTSAVLDMKCLGQNPETADFLDAPDPEKIGASLVTLFGLEALDQKGDVTPLGRQMSNFPLDPPLSRALLASKSHGCTAEIVSLLSLLSSSSKLFFDPASANSKAAAESLEARAKFRHPSGDHLTMFNALRAYEEITQIEDKRGAREWCNRHFLNERTLKEAGNIARQLRSACDRVEGMDRKVSCGDDEDAILKSLLLGFFQNTAMIQPDGTYRQTLGQKAVKIHPSSTMFGRKVPAIMYSELLQPISTINPSDTAEIIRNELDKKCDYFERARNLIVDAAVALTQAQLSSIRTRRNEFSPSNRLPDGILSHIFTVANDDWATIWGTPKRHRVGVPLVISSVSKRWRAIALDTPRLWAAFDATSSRYVHTFLARSKQAPLKIELVLAPPVWSTYDHFWDHFQPSMDTPSSLLLPFIPHADRWQSLRIHTKRQEDIERLTWSSLPHLETLHISVLKASLGFTAIHDVFAGERPPRLRSLTLERFSLPLTSPAFLSLTSLGLAGIRYPAGSIHQFLRILLPTLERLTLGDVAFSVPHNYDILRSSAPPAPDIVLPRLQTLTISDLEPNAQKYIFASVVFSPLLRLAISETRIGLFPPHYDITLRLPSLLCVRSLRITFAPTKAAFHIAGYGLDTNLSELSAII</sequence>
<dbReference type="GO" id="GO:0005524">
    <property type="term" value="F:ATP binding"/>
    <property type="evidence" value="ECO:0007669"/>
    <property type="project" value="UniProtKB-KW"/>
</dbReference>
<dbReference type="AlphaFoldDB" id="A0A067LU13"/>
<dbReference type="EMBL" id="KL198130">
    <property type="protein sequence ID" value="KDQ06599.1"/>
    <property type="molecule type" value="Genomic_DNA"/>
</dbReference>
<dbReference type="SMART" id="SM00490">
    <property type="entry name" value="HELICc"/>
    <property type="match status" value="1"/>
</dbReference>
<dbReference type="InterPro" id="IPR014001">
    <property type="entry name" value="Helicase_ATP-bd"/>
</dbReference>
<comment type="catalytic activity">
    <reaction evidence="6">
        <text>ATP + H2O = ADP + phosphate + H(+)</text>
        <dbReference type="Rhea" id="RHEA:13065"/>
        <dbReference type="ChEBI" id="CHEBI:15377"/>
        <dbReference type="ChEBI" id="CHEBI:15378"/>
        <dbReference type="ChEBI" id="CHEBI:30616"/>
        <dbReference type="ChEBI" id="CHEBI:43474"/>
        <dbReference type="ChEBI" id="CHEBI:456216"/>
        <dbReference type="EC" id="3.6.4.13"/>
    </reaction>
</comment>
<dbReference type="STRING" id="930990.A0A067LU13"/>
<evidence type="ECO:0000256" key="7">
    <source>
        <dbReference type="SAM" id="MobiDB-lite"/>
    </source>
</evidence>
<dbReference type="InterPro" id="IPR027417">
    <property type="entry name" value="P-loop_NTPase"/>
</dbReference>
<dbReference type="GO" id="GO:0045943">
    <property type="term" value="P:positive regulation of transcription by RNA polymerase I"/>
    <property type="evidence" value="ECO:0007669"/>
    <property type="project" value="TreeGrafter"/>
</dbReference>
<dbReference type="PROSITE" id="PS51194">
    <property type="entry name" value="HELICASE_CTER"/>
    <property type="match status" value="1"/>
</dbReference>
<dbReference type="Proteomes" id="UP000027195">
    <property type="component" value="Unassembled WGS sequence"/>
</dbReference>
<dbReference type="Pfam" id="PF00271">
    <property type="entry name" value="Helicase_C"/>
    <property type="match status" value="1"/>
</dbReference>
<dbReference type="Gene3D" id="1.20.120.1080">
    <property type="match status" value="1"/>
</dbReference>
<dbReference type="InParanoid" id="A0A067LU13"/>
<dbReference type="OrthoDB" id="10253254at2759"/>
<evidence type="ECO:0000256" key="6">
    <source>
        <dbReference type="ARBA" id="ARBA00047984"/>
    </source>
</evidence>
<keyword evidence="4" id="KW-0347">Helicase</keyword>
<dbReference type="SUPFAM" id="SSF52540">
    <property type="entry name" value="P-loop containing nucleoside triphosphate hydrolases"/>
    <property type="match status" value="1"/>
</dbReference>
<feature type="compositionally biased region" description="Basic residues" evidence="7">
    <location>
        <begin position="17"/>
        <end position="27"/>
    </location>
</feature>
<feature type="region of interest" description="Disordered" evidence="7">
    <location>
        <begin position="1"/>
        <end position="35"/>
    </location>
</feature>
<evidence type="ECO:0000256" key="5">
    <source>
        <dbReference type="ARBA" id="ARBA00022840"/>
    </source>
</evidence>
<feature type="domain" description="Helicase ATP-binding" evidence="8">
    <location>
        <begin position="51"/>
        <end position="211"/>
    </location>
</feature>
<dbReference type="EC" id="3.6.4.13" evidence="1"/>
<keyword evidence="5" id="KW-0067">ATP-binding</keyword>
<dbReference type="PROSITE" id="PS51192">
    <property type="entry name" value="HELICASE_ATP_BIND_1"/>
    <property type="match status" value="1"/>
</dbReference>
<dbReference type="Pfam" id="PF21010">
    <property type="entry name" value="HA2_C"/>
    <property type="match status" value="1"/>
</dbReference>
<evidence type="ECO:0000256" key="2">
    <source>
        <dbReference type="ARBA" id="ARBA00022741"/>
    </source>
</evidence>
<gene>
    <name evidence="10" type="ORF">BOTBODRAFT_49315</name>
</gene>
<evidence type="ECO:0000313" key="11">
    <source>
        <dbReference type="Proteomes" id="UP000027195"/>
    </source>
</evidence>
<protein>
    <recommendedName>
        <fullName evidence="1">RNA helicase</fullName>
        <ecNumber evidence="1">3.6.4.13</ecNumber>
    </recommendedName>
</protein>
<evidence type="ECO:0000256" key="4">
    <source>
        <dbReference type="ARBA" id="ARBA00022806"/>
    </source>
</evidence>
<dbReference type="InterPro" id="IPR048333">
    <property type="entry name" value="HA2_WH"/>
</dbReference>
<evidence type="ECO:0000256" key="3">
    <source>
        <dbReference type="ARBA" id="ARBA00022801"/>
    </source>
</evidence>
<evidence type="ECO:0000313" key="10">
    <source>
        <dbReference type="EMBL" id="KDQ06599.1"/>
    </source>
</evidence>
<dbReference type="FunFam" id="3.40.50.300:FF:000145">
    <property type="entry name" value="probable ATP-dependent RNA helicase DHX40"/>
    <property type="match status" value="1"/>
</dbReference>